<dbReference type="EMBL" id="KI658383">
    <property type="protein sequence ID" value="ETN82785.1"/>
    <property type="molecule type" value="Genomic_DNA"/>
</dbReference>
<sequence>MDSSRDFAWGHRQHAKFRRGRVQGIETPVNAVYDTGEELFLGTCDSRGVGGAGVLVNTSKAVNIVSFEKLTSRIARLGMRRCSSTPALTVFVVYAPTSRYEEEHVEAFYMDLEKLFIEDHTF</sequence>
<gene>
    <name evidence="1" type="ORF">NECAME_07790</name>
</gene>
<name>W2TL29_NECAM</name>
<proteinExistence type="predicted"/>
<reference evidence="2" key="1">
    <citation type="journal article" date="2014" name="Nat. Genet.">
        <title>Genome of the human hookworm Necator americanus.</title>
        <authorList>
            <person name="Tang Y.T."/>
            <person name="Gao X."/>
            <person name="Rosa B.A."/>
            <person name="Abubucker S."/>
            <person name="Hallsworth-Pepin K."/>
            <person name="Martin J."/>
            <person name="Tyagi R."/>
            <person name="Heizer E."/>
            <person name="Zhang X."/>
            <person name="Bhonagiri-Palsikar V."/>
            <person name="Minx P."/>
            <person name="Warren W.C."/>
            <person name="Wang Q."/>
            <person name="Zhan B."/>
            <person name="Hotez P.J."/>
            <person name="Sternberg P.W."/>
            <person name="Dougall A."/>
            <person name="Gaze S.T."/>
            <person name="Mulvenna J."/>
            <person name="Sotillo J."/>
            <person name="Ranganathan S."/>
            <person name="Rabelo E.M."/>
            <person name="Wilson R.K."/>
            <person name="Felgner P.L."/>
            <person name="Bethony J."/>
            <person name="Hawdon J.M."/>
            <person name="Gasser R.B."/>
            <person name="Loukas A."/>
            <person name="Mitreva M."/>
        </authorList>
    </citation>
    <scope>NUCLEOTIDE SEQUENCE [LARGE SCALE GENOMIC DNA]</scope>
</reference>
<protein>
    <submittedName>
        <fullName evidence="1">Uncharacterized protein</fullName>
    </submittedName>
</protein>
<evidence type="ECO:0000313" key="1">
    <source>
        <dbReference type="EMBL" id="ETN82785.1"/>
    </source>
</evidence>
<accession>W2TL29</accession>
<keyword evidence="2" id="KW-1185">Reference proteome</keyword>
<evidence type="ECO:0000313" key="2">
    <source>
        <dbReference type="Proteomes" id="UP000053676"/>
    </source>
</evidence>
<dbReference type="Proteomes" id="UP000053676">
    <property type="component" value="Unassembled WGS sequence"/>
</dbReference>
<dbReference type="AlphaFoldDB" id="W2TL29"/>
<dbReference type="KEGG" id="nai:NECAME_07790"/>
<organism evidence="1 2">
    <name type="scientific">Necator americanus</name>
    <name type="common">Human hookworm</name>
    <dbReference type="NCBI Taxonomy" id="51031"/>
    <lineage>
        <taxon>Eukaryota</taxon>
        <taxon>Metazoa</taxon>
        <taxon>Ecdysozoa</taxon>
        <taxon>Nematoda</taxon>
        <taxon>Chromadorea</taxon>
        <taxon>Rhabditida</taxon>
        <taxon>Rhabditina</taxon>
        <taxon>Rhabditomorpha</taxon>
        <taxon>Strongyloidea</taxon>
        <taxon>Ancylostomatidae</taxon>
        <taxon>Bunostominae</taxon>
        <taxon>Necator</taxon>
    </lineage>
</organism>